<sequence length="339" mass="37647">MRLATEMGRRRTPIRTSSLSKSTTPTPSPTVVPKQKEKVIVISGPTGAGKSRLALDLAKRLDGEIISADSVQVYRGLDVGAAKPSLSDQREVPHHLINILNPSEDYSAGQFFEDARNATDEVLIKGKVPLVVGGTGLYLRWFIYGKPEAPAASVNVTSEVSSELTHFQEKGQWDEAVEVVVSAGDPNARELPLNNWYRLRRRLEIIRSSGSPPSAFAVPYDSFKEQTNSEHGQSVAKDLDYDFLFFFLTCTRVDLYRAIDLRCEKMLMEAEGGFFLKPRGSSISAFGRTRIRLRGRLGTDRQWSTCWNAETMQGESQQIASLHSCMNSRKCQEILQGGS</sequence>
<evidence type="ECO:0000313" key="14">
    <source>
        <dbReference type="Proteomes" id="UP001412067"/>
    </source>
</evidence>
<keyword evidence="14" id="KW-1185">Reference proteome</keyword>
<keyword evidence="4 11" id="KW-0808">Transferase</keyword>
<comment type="cofactor">
    <cofactor evidence="1">
        <name>Mg(2+)</name>
        <dbReference type="ChEBI" id="CHEBI:18420"/>
    </cofactor>
</comment>
<dbReference type="HAMAP" id="MF_00185">
    <property type="entry name" value="IPP_trans"/>
    <property type="match status" value="1"/>
</dbReference>
<dbReference type="Pfam" id="PF01715">
    <property type="entry name" value="IPPT"/>
    <property type="match status" value="1"/>
</dbReference>
<evidence type="ECO:0000256" key="12">
    <source>
        <dbReference type="SAM" id="MobiDB-lite"/>
    </source>
</evidence>
<evidence type="ECO:0000256" key="5">
    <source>
        <dbReference type="ARBA" id="ARBA00022694"/>
    </source>
</evidence>
<evidence type="ECO:0000256" key="1">
    <source>
        <dbReference type="ARBA" id="ARBA00001946"/>
    </source>
</evidence>
<dbReference type="InterPro" id="IPR018022">
    <property type="entry name" value="IPT"/>
</dbReference>
<feature type="region of interest" description="Disordered" evidence="12">
    <location>
        <begin position="1"/>
        <end position="33"/>
    </location>
</feature>
<evidence type="ECO:0000256" key="10">
    <source>
        <dbReference type="ARBA" id="ARBA00049563"/>
    </source>
</evidence>
<evidence type="ECO:0000256" key="3">
    <source>
        <dbReference type="ARBA" id="ARBA00012665"/>
    </source>
</evidence>
<evidence type="ECO:0000256" key="2">
    <source>
        <dbReference type="ARBA" id="ARBA00005842"/>
    </source>
</evidence>
<evidence type="ECO:0000256" key="6">
    <source>
        <dbReference type="ARBA" id="ARBA00022712"/>
    </source>
</evidence>
<keyword evidence="8 11" id="KW-0067">ATP-binding</keyword>
<dbReference type="EMBL" id="JBBWWR010000016">
    <property type="protein sequence ID" value="KAK8948124.1"/>
    <property type="molecule type" value="Genomic_DNA"/>
</dbReference>
<feature type="compositionally biased region" description="Low complexity" evidence="12">
    <location>
        <begin position="16"/>
        <end position="33"/>
    </location>
</feature>
<dbReference type="SUPFAM" id="SSF52540">
    <property type="entry name" value="P-loop containing nucleoside triphosphate hydrolases"/>
    <property type="match status" value="1"/>
</dbReference>
<reference evidence="13 14" key="1">
    <citation type="journal article" date="2022" name="Nat. Plants">
        <title>Genomes of leafy and leafless Platanthera orchids illuminate the evolution of mycoheterotrophy.</title>
        <authorList>
            <person name="Li M.H."/>
            <person name="Liu K.W."/>
            <person name="Li Z."/>
            <person name="Lu H.C."/>
            <person name="Ye Q.L."/>
            <person name="Zhang D."/>
            <person name="Wang J.Y."/>
            <person name="Li Y.F."/>
            <person name="Zhong Z.M."/>
            <person name="Liu X."/>
            <person name="Yu X."/>
            <person name="Liu D.K."/>
            <person name="Tu X.D."/>
            <person name="Liu B."/>
            <person name="Hao Y."/>
            <person name="Liao X.Y."/>
            <person name="Jiang Y.T."/>
            <person name="Sun W.H."/>
            <person name="Chen J."/>
            <person name="Chen Y.Q."/>
            <person name="Ai Y."/>
            <person name="Zhai J.W."/>
            <person name="Wu S.S."/>
            <person name="Zhou Z."/>
            <person name="Hsiao Y.Y."/>
            <person name="Wu W.L."/>
            <person name="Chen Y.Y."/>
            <person name="Lin Y.F."/>
            <person name="Hsu J.L."/>
            <person name="Li C.Y."/>
            <person name="Wang Z.W."/>
            <person name="Zhao X."/>
            <person name="Zhong W.Y."/>
            <person name="Ma X.K."/>
            <person name="Ma L."/>
            <person name="Huang J."/>
            <person name="Chen G.Z."/>
            <person name="Huang M.Z."/>
            <person name="Huang L."/>
            <person name="Peng D.H."/>
            <person name="Luo Y.B."/>
            <person name="Zou S.Q."/>
            <person name="Chen S.P."/>
            <person name="Lan S."/>
            <person name="Tsai W.C."/>
            <person name="Van de Peer Y."/>
            <person name="Liu Z.J."/>
        </authorList>
    </citation>
    <scope>NUCLEOTIDE SEQUENCE [LARGE SCALE GENOMIC DNA]</scope>
    <source>
        <strain evidence="13">Lor288</strain>
    </source>
</reference>
<evidence type="ECO:0000256" key="7">
    <source>
        <dbReference type="ARBA" id="ARBA00022741"/>
    </source>
</evidence>
<keyword evidence="5" id="KW-0819">tRNA processing</keyword>
<dbReference type="EC" id="2.5.1.75" evidence="3"/>
<dbReference type="PANTHER" id="PTHR11088">
    <property type="entry name" value="TRNA DIMETHYLALLYLTRANSFERASE"/>
    <property type="match status" value="1"/>
</dbReference>
<evidence type="ECO:0000256" key="9">
    <source>
        <dbReference type="ARBA" id="ARBA00022842"/>
    </source>
</evidence>
<evidence type="ECO:0000256" key="4">
    <source>
        <dbReference type="ARBA" id="ARBA00022679"/>
    </source>
</evidence>
<dbReference type="PANTHER" id="PTHR11088:SF60">
    <property type="entry name" value="TRNA DIMETHYLALLYLTRANSFERASE"/>
    <property type="match status" value="1"/>
</dbReference>
<dbReference type="InterPro" id="IPR027417">
    <property type="entry name" value="P-loop_NTPase"/>
</dbReference>
<comment type="similarity">
    <text evidence="2 11">Belongs to the IPP transferase family.</text>
</comment>
<proteinExistence type="inferred from homology"/>
<protein>
    <recommendedName>
        <fullName evidence="3">tRNA dimethylallyltransferase</fullName>
        <ecNumber evidence="3">2.5.1.75</ecNumber>
    </recommendedName>
</protein>
<keyword evidence="6" id="KW-0203">Cytokinin biosynthesis</keyword>
<comment type="caution">
    <text evidence="13">The sequence shown here is derived from an EMBL/GenBank/DDBJ whole genome shotgun (WGS) entry which is preliminary data.</text>
</comment>
<evidence type="ECO:0000313" key="13">
    <source>
        <dbReference type="EMBL" id="KAK8948124.1"/>
    </source>
</evidence>
<accession>A0ABR2LSJ2</accession>
<dbReference type="InterPro" id="IPR039657">
    <property type="entry name" value="Dimethylallyltransferase"/>
</dbReference>
<comment type="catalytic activity">
    <reaction evidence="10">
        <text>adenosine(37) in tRNA + dimethylallyl diphosphate = N(6)-dimethylallyladenosine(37) in tRNA + diphosphate</text>
        <dbReference type="Rhea" id="RHEA:26482"/>
        <dbReference type="Rhea" id="RHEA-COMP:10162"/>
        <dbReference type="Rhea" id="RHEA-COMP:10375"/>
        <dbReference type="ChEBI" id="CHEBI:33019"/>
        <dbReference type="ChEBI" id="CHEBI:57623"/>
        <dbReference type="ChEBI" id="CHEBI:74411"/>
        <dbReference type="ChEBI" id="CHEBI:74415"/>
        <dbReference type="EC" id="2.5.1.75"/>
    </reaction>
</comment>
<organism evidence="13 14">
    <name type="scientific">Platanthera guangdongensis</name>
    <dbReference type="NCBI Taxonomy" id="2320717"/>
    <lineage>
        <taxon>Eukaryota</taxon>
        <taxon>Viridiplantae</taxon>
        <taxon>Streptophyta</taxon>
        <taxon>Embryophyta</taxon>
        <taxon>Tracheophyta</taxon>
        <taxon>Spermatophyta</taxon>
        <taxon>Magnoliopsida</taxon>
        <taxon>Liliopsida</taxon>
        <taxon>Asparagales</taxon>
        <taxon>Orchidaceae</taxon>
        <taxon>Orchidoideae</taxon>
        <taxon>Orchideae</taxon>
        <taxon>Orchidinae</taxon>
        <taxon>Platanthera</taxon>
    </lineage>
</organism>
<name>A0ABR2LSJ2_9ASPA</name>
<keyword evidence="7 11" id="KW-0547">Nucleotide-binding</keyword>
<gene>
    <name evidence="13" type="primary">IPT9</name>
    <name evidence="13" type="ORF">KSP40_PGU021886</name>
</gene>
<keyword evidence="9" id="KW-0460">Magnesium</keyword>
<dbReference type="NCBIfam" id="TIGR00174">
    <property type="entry name" value="miaA"/>
    <property type="match status" value="1"/>
</dbReference>
<dbReference type="Gene3D" id="3.40.50.300">
    <property type="entry name" value="P-loop containing nucleotide triphosphate hydrolases"/>
    <property type="match status" value="1"/>
</dbReference>
<dbReference type="Proteomes" id="UP001412067">
    <property type="component" value="Unassembled WGS sequence"/>
</dbReference>
<evidence type="ECO:0000256" key="8">
    <source>
        <dbReference type="ARBA" id="ARBA00022840"/>
    </source>
</evidence>
<evidence type="ECO:0000256" key="11">
    <source>
        <dbReference type="RuleBase" id="RU003785"/>
    </source>
</evidence>